<dbReference type="PROSITE" id="PS51257">
    <property type="entry name" value="PROKAR_LIPOPROTEIN"/>
    <property type="match status" value="1"/>
</dbReference>
<dbReference type="Gene3D" id="3.40.190.10">
    <property type="entry name" value="Periplasmic binding protein-like II"/>
    <property type="match status" value="2"/>
</dbReference>
<evidence type="ECO:0000313" key="7">
    <source>
        <dbReference type="Proteomes" id="UP000296706"/>
    </source>
</evidence>
<evidence type="ECO:0000256" key="2">
    <source>
        <dbReference type="ARBA" id="ARBA00022448"/>
    </source>
</evidence>
<dbReference type="InterPro" id="IPR006311">
    <property type="entry name" value="TAT_signal"/>
</dbReference>
<keyword evidence="3" id="KW-0762">Sugar transport</keyword>
<dbReference type="AlphaFoldDB" id="A0A4D6HFR6"/>
<dbReference type="GO" id="GO:0042956">
    <property type="term" value="P:maltodextrin transmembrane transport"/>
    <property type="evidence" value="ECO:0007669"/>
    <property type="project" value="TreeGrafter"/>
</dbReference>
<dbReference type="PANTHER" id="PTHR30061">
    <property type="entry name" value="MALTOSE-BINDING PERIPLASMIC PROTEIN"/>
    <property type="match status" value="1"/>
</dbReference>
<evidence type="ECO:0000256" key="4">
    <source>
        <dbReference type="ARBA" id="ARBA00022729"/>
    </source>
</evidence>
<reference evidence="6 7" key="1">
    <citation type="journal article" date="2019" name="Nat. Commun.">
        <title>A new type of DNA phosphorothioation-based antiviral system in archaea.</title>
        <authorList>
            <person name="Xiong L."/>
            <person name="Liu S."/>
            <person name="Chen S."/>
            <person name="Xiao Y."/>
            <person name="Zhu B."/>
            <person name="Gao Y."/>
            <person name="Zhang Y."/>
            <person name="Chen B."/>
            <person name="Luo J."/>
            <person name="Deng Z."/>
            <person name="Chen X."/>
            <person name="Wang L."/>
            <person name="Chen S."/>
        </authorList>
    </citation>
    <scope>NUCLEOTIDE SEQUENCE [LARGE SCALE GENOMIC DNA]</scope>
    <source>
        <strain evidence="6 7">CBA1105</strain>
    </source>
</reference>
<sequence>MSYDRRTLLKAMAGTSAAGMLAGCGGDATSTDTTVQTETTIPWQVEGCDTGLVEPESSSGQFTLLHGRQEGGTRLLQGTRTLYNQNDNYPSMNLQRGPNDGYLNQLRTSIPAGEGPHIFQWAHDIGGEFVQSEFLSDQSGNLRAEECMFTEAAWQATEYDGQRIGLPFAAECPALIYNQDVLDEIGAEPPESFDDWISIMDEYHDPENGKYGLSHPLNAYFSSWATQAYGADIYNGQEDELGITSDEAIQGLNIILEDLKPYMPSDPSEQAQGAVFEDGNSPFYVNGPWAIAGLLDQGLNIGTTRIPAPGEAESRPYSGIQMYFYSKKMNNGGDGARAAREFTEWYCTNIERILNLINNSSYIPAIAGLDRDLLPATVRGYAEQFETGYLMPQNPNMNAVWTPYETNMLDAFNSGNDPGPLMENAAEEIRNSWNS</sequence>
<dbReference type="GO" id="GO:0015144">
    <property type="term" value="F:carbohydrate transmembrane transporter activity"/>
    <property type="evidence" value="ECO:0007669"/>
    <property type="project" value="InterPro"/>
</dbReference>
<evidence type="ECO:0000256" key="1">
    <source>
        <dbReference type="ARBA" id="ARBA00008520"/>
    </source>
</evidence>
<keyword evidence="2" id="KW-0813">Transport</keyword>
<comment type="similarity">
    <text evidence="1">Belongs to the bacterial solute-binding protein 1 family.</text>
</comment>
<dbReference type="PANTHER" id="PTHR30061:SF50">
    <property type="entry name" value="MALTOSE_MALTODEXTRIN-BINDING PERIPLASMIC PROTEIN"/>
    <property type="match status" value="1"/>
</dbReference>
<dbReference type="InterPro" id="IPR006060">
    <property type="entry name" value="Maltose/Cyclodextrin-bd"/>
</dbReference>
<dbReference type="PROSITE" id="PS51318">
    <property type="entry name" value="TAT"/>
    <property type="match status" value="1"/>
</dbReference>
<dbReference type="InterPro" id="IPR006061">
    <property type="entry name" value="SBP_1_CS"/>
</dbReference>
<evidence type="ECO:0000313" key="6">
    <source>
        <dbReference type="EMBL" id="QCC52914.1"/>
    </source>
</evidence>
<dbReference type="PROSITE" id="PS01037">
    <property type="entry name" value="SBP_BACTERIAL_1"/>
    <property type="match status" value="1"/>
</dbReference>
<evidence type="ECO:0000256" key="3">
    <source>
        <dbReference type="ARBA" id="ARBA00022597"/>
    </source>
</evidence>
<dbReference type="PRINTS" id="PR00181">
    <property type="entry name" value="MALTOSEBP"/>
</dbReference>
<keyword evidence="7" id="KW-1185">Reference proteome</keyword>
<dbReference type="GO" id="GO:1901982">
    <property type="term" value="F:maltose binding"/>
    <property type="evidence" value="ECO:0007669"/>
    <property type="project" value="TreeGrafter"/>
</dbReference>
<dbReference type="Pfam" id="PF13416">
    <property type="entry name" value="SBP_bac_8"/>
    <property type="match status" value="1"/>
</dbReference>
<organism evidence="6 7">
    <name type="scientific">Halapricum salinum</name>
    <dbReference type="NCBI Taxonomy" id="1457250"/>
    <lineage>
        <taxon>Archaea</taxon>
        <taxon>Methanobacteriati</taxon>
        <taxon>Methanobacteriota</taxon>
        <taxon>Stenosarchaea group</taxon>
        <taxon>Halobacteria</taxon>
        <taxon>Halobacteriales</taxon>
        <taxon>Haloarculaceae</taxon>
        <taxon>Halapricum</taxon>
    </lineage>
</organism>
<dbReference type="InterPro" id="IPR006059">
    <property type="entry name" value="SBP"/>
</dbReference>
<protein>
    <recommendedName>
        <fullName evidence="5">Maltodextrin-binding protein</fullName>
    </recommendedName>
</protein>
<accession>A0A4D6HFR6</accession>
<dbReference type="KEGG" id="hsn:DV733_09005"/>
<dbReference type="SUPFAM" id="SSF53850">
    <property type="entry name" value="Periplasmic binding protein-like II"/>
    <property type="match status" value="1"/>
</dbReference>
<gene>
    <name evidence="6" type="ORF">DV733_09005</name>
</gene>
<evidence type="ECO:0000256" key="5">
    <source>
        <dbReference type="ARBA" id="ARBA00030303"/>
    </source>
</evidence>
<proteinExistence type="inferred from homology"/>
<dbReference type="Proteomes" id="UP000296706">
    <property type="component" value="Chromosome"/>
</dbReference>
<name>A0A4D6HFR6_9EURY</name>
<dbReference type="GO" id="GO:0055052">
    <property type="term" value="C:ATP-binding cassette (ABC) transporter complex, substrate-binding subunit-containing"/>
    <property type="evidence" value="ECO:0007669"/>
    <property type="project" value="TreeGrafter"/>
</dbReference>
<dbReference type="EMBL" id="CP031310">
    <property type="protein sequence ID" value="QCC52914.1"/>
    <property type="molecule type" value="Genomic_DNA"/>
</dbReference>
<dbReference type="GO" id="GO:0015768">
    <property type="term" value="P:maltose transport"/>
    <property type="evidence" value="ECO:0007669"/>
    <property type="project" value="TreeGrafter"/>
</dbReference>
<dbReference type="STRING" id="1457250.GCA_000755225_01101"/>
<keyword evidence="4" id="KW-0732">Signal</keyword>